<gene>
    <name evidence="2" type="ORF">NF867_04860</name>
</gene>
<keyword evidence="1" id="KW-0812">Transmembrane</keyword>
<comment type="caution">
    <text evidence="2">The sequence shown here is derived from an EMBL/GenBank/DDBJ whole genome shotgun (WGS) entry which is preliminary data.</text>
</comment>
<evidence type="ECO:0000256" key="1">
    <source>
        <dbReference type="SAM" id="Phobius"/>
    </source>
</evidence>
<evidence type="ECO:0000313" key="2">
    <source>
        <dbReference type="EMBL" id="MCO4292190.1"/>
    </source>
</evidence>
<organism evidence="2 3">
    <name type="scientific">Solitalea agri</name>
    <dbReference type="NCBI Taxonomy" id="2953739"/>
    <lineage>
        <taxon>Bacteria</taxon>
        <taxon>Pseudomonadati</taxon>
        <taxon>Bacteroidota</taxon>
        <taxon>Sphingobacteriia</taxon>
        <taxon>Sphingobacteriales</taxon>
        <taxon>Sphingobacteriaceae</taxon>
        <taxon>Solitalea</taxon>
    </lineage>
</organism>
<evidence type="ECO:0000313" key="3">
    <source>
        <dbReference type="Proteomes" id="UP001155182"/>
    </source>
</evidence>
<name>A0A9X2F177_9SPHI</name>
<sequence>MLEDLKPVKYYAFLLIAGILGYSWFTMNGIKILGDDNQSKENKSGYTRSYYHK</sequence>
<dbReference type="EMBL" id="JAMWYS010000024">
    <property type="protein sequence ID" value="MCO4292190.1"/>
    <property type="molecule type" value="Genomic_DNA"/>
</dbReference>
<protein>
    <submittedName>
        <fullName evidence="2">Uncharacterized protein</fullName>
    </submittedName>
</protein>
<dbReference type="AlphaFoldDB" id="A0A9X2F177"/>
<keyword evidence="1" id="KW-0472">Membrane</keyword>
<feature type="transmembrane region" description="Helical" evidence="1">
    <location>
        <begin position="12"/>
        <end position="33"/>
    </location>
</feature>
<dbReference type="RefSeq" id="WP_252586473.1">
    <property type="nucleotide sequence ID" value="NZ_JAMWYS010000024.1"/>
</dbReference>
<accession>A0A9X2F177</accession>
<reference evidence="2" key="1">
    <citation type="submission" date="2022-06" db="EMBL/GenBank/DDBJ databases">
        <title>Solitalea sp. MAHUQ-68 isolated from rhizospheric soil.</title>
        <authorList>
            <person name="Huq M.A."/>
        </authorList>
    </citation>
    <scope>NUCLEOTIDE SEQUENCE</scope>
    <source>
        <strain evidence="2">MAHUQ-68</strain>
    </source>
</reference>
<dbReference type="Proteomes" id="UP001155182">
    <property type="component" value="Unassembled WGS sequence"/>
</dbReference>
<proteinExistence type="predicted"/>
<keyword evidence="3" id="KW-1185">Reference proteome</keyword>
<keyword evidence="1" id="KW-1133">Transmembrane helix</keyword>